<feature type="transmembrane region" description="Helical" evidence="13">
    <location>
        <begin position="59"/>
        <end position="79"/>
    </location>
</feature>
<evidence type="ECO:0000256" key="11">
    <source>
        <dbReference type="ARBA" id="ARBA00023136"/>
    </source>
</evidence>
<evidence type="ECO:0000256" key="9">
    <source>
        <dbReference type="ARBA" id="ARBA00022989"/>
    </source>
</evidence>
<feature type="transmembrane region" description="Helical" evidence="13">
    <location>
        <begin position="176"/>
        <end position="198"/>
    </location>
</feature>
<keyword evidence="8 13" id="KW-0812">Transmembrane</keyword>
<evidence type="ECO:0000256" key="4">
    <source>
        <dbReference type="ARBA" id="ARBA00020268"/>
    </source>
</evidence>
<comment type="caution">
    <text evidence="14">The sequence shown here is derived from an EMBL/GenBank/DDBJ whole genome shotgun (WGS) entry which is preliminary data.</text>
</comment>
<dbReference type="GO" id="GO:0005886">
    <property type="term" value="C:plasma membrane"/>
    <property type="evidence" value="ECO:0007669"/>
    <property type="project" value="UniProtKB-SubCell"/>
</dbReference>
<feature type="transmembrane region" description="Helical" evidence="13">
    <location>
        <begin position="295"/>
        <end position="315"/>
    </location>
</feature>
<comment type="similarity">
    <text evidence="3">Belongs to the multi antimicrobial extrusion (MATE) (TC 2.A.66.1) family.</text>
</comment>
<sequence>MFKKYKEKFIGDREFYANLIRLIIPMIVQQGITSFVSLLDNVMVGRLGTESMSGVAIVNQLLFVFNLTIFGGLAGASIFGAQFYGKGDHKGVRYALRFKLIFSVLMAVIAIVALLFFNNPLISLFLTESESGGDLVLTLSEAKNYLFVMLIGLIPFSFSQSYSSTLRETGETVSPMTASIIAIVTNFVLNYILIFGSFGAPRLGVVGAAIATVIARYIEAIYLIIHTHRREKTFIFAQGLYKSLYLPGAVVKKILLTGTPLMLNELFWSIGTTMISQSYSTRGLTVVAATNIAGTVWNLFCVIMFAMGNAVSIIIGQQLGAGEIEEAKRTDNKLLFFTVVLHIGVGALIAITAPFIPLIYNTTPEVQRLTTELLFVAGAALPIQAFAHVTYFTIRSGGKTFITFLFDCVFTWLIPLPIAFFCSRYTALSIIGIYALVQFADIIKVIIGSILLRSGIWANNVVSDVD</sequence>
<organism evidence="14 15">
    <name type="scientific">Hominenteromicrobium mulieris</name>
    <dbReference type="NCBI Taxonomy" id="2885357"/>
    <lineage>
        <taxon>Bacteria</taxon>
        <taxon>Bacillati</taxon>
        <taxon>Bacillota</taxon>
        <taxon>Clostridia</taxon>
        <taxon>Eubacteriales</taxon>
        <taxon>Oscillospiraceae</taxon>
        <taxon>Hominenteromicrobium</taxon>
    </lineage>
</organism>
<dbReference type="EMBL" id="JAJEQC010000006">
    <property type="protein sequence ID" value="MCC2136890.1"/>
    <property type="molecule type" value="Genomic_DNA"/>
</dbReference>
<feature type="transmembrane region" description="Helical" evidence="13">
    <location>
        <begin position="20"/>
        <end position="39"/>
    </location>
</feature>
<evidence type="ECO:0000256" key="10">
    <source>
        <dbReference type="ARBA" id="ARBA00023065"/>
    </source>
</evidence>
<feature type="transmembrane region" description="Helical" evidence="13">
    <location>
        <begin position="145"/>
        <end position="164"/>
    </location>
</feature>
<feature type="transmembrane region" description="Helical" evidence="13">
    <location>
        <begin position="335"/>
        <end position="360"/>
    </location>
</feature>
<dbReference type="InterPro" id="IPR048279">
    <property type="entry name" value="MdtK-like"/>
</dbReference>
<name>A0AAE3AHM5_9FIRM</name>
<dbReference type="AlphaFoldDB" id="A0AAE3AHM5"/>
<keyword evidence="10" id="KW-0406">Ion transport</keyword>
<dbReference type="RefSeq" id="WP_308449247.1">
    <property type="nucleotide sequence ID" value="NZ_JAJEQC010000006.1"/>
</dbReference>
<keyword evidence="11 13" id="KW-0472">Membrane</keyword>
<evidence type="ECO:0000256" key="2">
    <source>
        <dbReference type="ARBA" id="ARBA00004651"/>
    </source>
</evidence>
<protein>
    <recommendedName>
        <fullName evidence="4">Probable multidrug resistance protein NorM</fullName>
    </recommendedName>
    <alternativeName>
        <fullName evidence="12">Multidrug-efflux transporter</fullName>
    </alternativeName>
</protein>
<comment type="subcellular location">
    <subcellularLocation>
        <location evidence="2">Cell membrane</location>
        <topology evidence="2">Multi-pass membrane protein</topology>
    </subcellularLocation>
</comment>
<dbReference type="Proteomes" id="UP001199424">
    <property type="component" value="Unassembled WGS sequence"/>
</dbReference>
<feature type="transmembrane region" description="Helical" evidence="13">
    <location>
        <begin position="372"/>
        <end position="394"/>
    </location>
</feature>
<dbReference type="GO" id="GO:0015297">
    <property type="term" value="F:antiporter activity"/>
    <property type="evidence" value="ECO:0007669"/>
    <property type="project" value="UniProtKB-KW"/>
</dbReference>
<gene>
    <name evidence="14" type="ORF">LKD31_07650</name>
</gene>
<reference evidence="14" key="1">
    <citation type="submission" date="2021-10" db="EMBL/GenBank/DDBJ databases">
        <title>Anaerobic single-cell dispensing facilitates the cultivation of human gut bacteria.</title>
        <authorList>
            <person name="Afrizal A."/>
        </authorList>
    </citation>
    <scope>NUCLEOTIDE SEQUENCE</scope>
    <source>
        <strain evidence="14">CLA-AA-H250</strain>
    </source>
</reference>
<keyword evidence="15" id="KW-1185">Reference proteome</keyword>
<dbReference type="PIRSF" id="PIRSF006603">
    <property type="entry name" value="DinF"/>
    <property type="match status" value="1"/>
</dbReference>
<keyword evidence="7" id="KW-1003">Cell membrane</keyword>
<dbReference type="PANTHER" id="PTHR43298">
    <property type="entry name" value="MULTIDRUG RESISTANCE PROTEIN NORM-RELATED"/>
    <property type="match status" value="1"/>
</dbReference>
<dbReference type="GO" id="GO:0042910">
    <property type="term" value="F:xenobiotic transmembrane transporter activity"/>
    <property type="evidence" value="ECO:0007669"/>
    <property type="project" value="InterPro"/>
</dbReference>
<feature type="transmembrane region" description="Helical" evidence="13">
    <location>
        <begin position="401"/>
        <end position="421"/>
    </location>
</feature>
<evidence type="ECO:0000256" key="1">
    <source>
        <dbReference type="ARBA" id="ARBA00003408"/>
    </source>
</evidence>
<evidence type="ECO:0000256" key="12">
    <source>
        <dbReference type="ARBA" id="ARBA00031636"/>
    </source>
</evidence>
<accession>A0AAE3AHM5</accession>
<dbReference type="InterPro" id="IPR050222">
    <property type="entry name" value="MATE_MdtK"/>
</dbReference>
<evidence type="ECO:0000256" key="13">
    <source>
        <dbReference type="SAM" id="Phobius"/>
    </source>
</evidence>
<dbReference type="Pfam" id="PF01554">
    <property type="entry name" value="MatE"/>
    <property type="match status" value="2"/>
</dbReference>
<evidence type="ECO:0000256" key="6">
    <source>
        <dbReference type="ARBA" id="ARBA00022449"/>
    </source>
</evidence>
<evidence type="ECO:0000256" key="7">
    <source>
        <dbReference type="ARBA" id="ARBA00022475"/>
    </source>
</evidence>
<evidence type="ECO:0000256" key="8">
    <source>
        <dbReference type="ARBA" id="ARBA00022692"/>
    </source>
</evidence>
<keyword evidence="5" id="KW-0813">Transport</keyword>
<feature type="transmembrane region" description="Helical" evidence="13">
    <location>
        <begin position="100"/>
        <end position="125"/>
    </location>
</feature>
<keyword evidence="6" id="KW-0050">Antiport</keyword>
<evidence type="ECO:0000313" key="14">
    <source>
        <dbReference type="EMBL" id="MCC2136890.1"/>
    </source>
</evidence>
<dbReference type="NCBIfam" id="TIGR00797">
    <property type="entry name" value="matE"/>
    <property type="match status" value="1"/>
</dbReference>
<feature type="transmembrane region" description="Helical" evidence="13">
    <location>
        <begin position="204"/>
        <end position="225"/>
    </location>
</feature>
<evidence type="ECO:0000256" key="5">
    <source>
        <dbReference type="ARBA" id="ARBA00022448"/>
    </source>
</evidence>
<evidence type="ECO:0000256" key="3">
    <source>
        <dbReference type="ARBA" id="ARBA00010199"/>
    </source>
</evidence>
<comment type="function">
    <text evidence="1">Multidrug efflux pump.</text>
</comment>
<proteinExistence type="inferred from homology"/>
<dbReference type="PANTHER" id="PTHR43298:SF2">
    <property type="entry name" value="FMN_FAD EXPORTER YEEO-RELATED"/>
    <property type="match status" value="1"/>
</dbReference>
<dbReference type="GO" id="GO:0006811">
    <property type="term" value="P:monoatomic ion transport"/>
    <property type="evidence" value="ECO:0007669"/>
    <property type="project" value="UniProtKB-KW"/>
</dbReference>
<dbReference type="InterPro" id="IPR002528">
    <property type="entry name" value="MATE_fam"/>
</dbReference>
<feature type="transmembrane region" description="Helical" evidence="13">
    <location>
        <begin position="427"/>
        <end position="447"/>
    </location>
</feature>
<keyword evidence="9 13" id="KW-1133">Transmembrane helix</keyword>
<evidence type="ECO:0000313" key="15">
    <source>
        <dbReference type="Proteomes" id="UP001199424"/>
    </source>
</evidence>